<dbReference type="CDD" id="cd08506">
    <property type="entry name" value="PBP2_clavulanate_OppA2"/>
    <property type="match status" value="1"/>
</dbReference>
<evidence type="ECO:0000313" key="5">
    <source>
        <dbReference type="EMBL" id="MDX5931220.1"/>
    </source>
</evidence>
<dbReference type="PIRSF" id="PIRSF002741">
    <property type="entry name" value="MppA"/>
    <property type="match status" value="1"/>
</dbReference>
<dbReference type="GO" id="GO:0015833">
    <property type="term" value="P:peptide transport"/>
    <property type="evidence" value="ECO:0007669"/>
    <property type="project" value="TreeGrafter"/>
</dbReference>
<evidence type="ECO:0000259" key="4">
    <source>
        <dbReference type="Pfam" id="PF00496"/>
    </source>
</evidence>
<dbReference type="SUPFAM" id="SSF53850">
    <property type="entry name" value="Periplasmic binding protein-like II"/>
    <property type="match status" value="1"/>
</dbReference>
<reference evidence="5 6" key="1">
    <citation type="submission" date="2023-11" db="EMBL/GenBank/DDBJ databases">
        <title>MicrobeMod: A computational toolkit for identifying prokaryotic methylation and restriction-modification with nanopore sequencing.</title>
        <authorList>
            <person name="Crits-Christoph A."/>
            <person name="Kang S.C."/>
            <person name="Lee H."/>
            <person name="Ostrov N."/>
        </authorList>
    </citation>
    <scope>NUCLEOTIDE SEQUENCE [LARGE SCALE GENOMIC DNA]</scope>
    <source>
        <strain evidence="5 6">DSMZ 700</strain>
    </source>
</reference>
<feature type="domain" description="Solute-binding protein family 5" evidence="4">
    <location>
        <begin position="76"/>
        <end position="457"/>
    </location>
</feature>
<name>A0AAW9DSS7_ACIAO</name>
<comment type="similarity">
    <text evidence="2">Belongs to the bacterial solute-binding protein 5 family.</text>
</comment>
<proteinExistence type="inferred from homology"/>
<dbReference type="AlphaFoldDB" id="A0AAW9DSS7"/>
<dbReference type="Gene3D" id="3.10.105.10">
    <property type="entry name" value="Dipeptide-binding Protein, Domain 3"/>
    <property type="match status" value="1"/>
</dbReference>
<dbReference type="PANTHER" id="PTHR30290">
    <property type="entry name" value="PERIPLASMIC BINDING COMPONENT OF ABC TRANSPORTER"/>
    <property type="match status" value="1"/>
</dbReference>
<dbReference type="RefSeq" id="WP_319614146.1">
    <property type="nucleotide sequence ID" value="NZ_JAWXYB010000018.1"/>
</dbReference>
<dbReference type="GO" id="GO:0043190">
    <property type="term" value="C:ATP-binding cassette (ABC) transporter complex"/>
    <property type="evidence" value="ECO:0007669"/>
    <property type="project" value="InterPro"/>
</dbReference>
<evidence type="ECO:0000313" key="6">
    <source>
        <dbReference type="Proteomes" id="UP001279553"/>
    </source>
</evidence>
<feature type="chain" id="PRO_5043869216" evidence="3">
    <location>
        <begin position="20"/>
        <end position="547"/>
    </location>
</feature>
<comment type="caution">
    <text evidence="5">The sequence shown here is derived from an EMBL/GenBank/DDBJ whole genome shotgun (WGS) entry which is preliminary data.</text>
</comment>
<evidence type="ECO:0000256" key="3">
    <source>
        <dbReference type="SAM" id="SignalP"/>
    </source>
</evidence>
<comment type="subcellular location">
    <subcellularLocation>
        <location evidence="1">Periplasm</location>
    </subcellularLocation>
</comment>
<sequence length="547" mass="60887">MRWFATLLVVVALCGTARAATGDDRYGGTLRLITTAGSGSFDPQINYTERYWEIFQAMYDGLVTFAKTGGKQSLSIVPDLATEVPKPTDGGLTYVFHLRRGIKFSNGQDLTVQAVVHSFRRLFKVNNPNAGTWYDVIVGGRTCNAHPEHCTLPGVVADAASNTITIHLRHPDSEFLDQLAVPFGAILPADTPDHDMGTTPVPGTGAYMVKSFNPSGGIVMVRNPYFHQWSRLAQPRGYPDQIDYSFGLSPEAQVTAVENDQYDWMFEDVPADRLNEIATKFTRQVHIHPVNWFYYAPMNVNIPPFNNKDARLAVEYAVNRESMVKLFGGNALAKPDCQILPPEMPGYQAYCPYTKDPGAKWSAPDWTLAHEYMKKSGMIGQHVTVITEVQAPFRQIGIYLQDVLNRLGFVANVKPISSNIEFNYIQNTNNKVQISITDWDQDYPAASDFLDVLFSCHSFRKGSDNSINISGFCDPAIDDEMAKAETLSLLHPKAANAIWAHVDHQITRRAVVVSLFSVAKLDFTSSSLKKFTFSGEYMFLPQLAVVK</sequence>
<organism evidence="5 6">
    <name type="scientific">Acidiphilium acidophilum</name>
    <name type="common">Thiobacillus acidophilus</name>
    <dbReference type="NCBI Taxonomy" id="76588"/>
    <lineage>
        <taxon>Bacteria</taxon>
        <taxon>Pseudomonadati</taxon>
        <taxon>Pseudomonadota</taxon>
        <taxon>Alphaproteobacteria</taxon>
        <taxon>Acetobacterales</taxon>
        <taxon>Acidocellaceae</taxon>
        <taxon>Acidiphilium</taxon>
    </lineage>
</organism>
<feature type="signal peptide" evidence="3">
    <location>
        <begin position="1"/>
        <end position="19"/>
    </location>
</feature>
<dbReference type="InterPro" id="IPR039424">
    <property type="entry name" value="SBP_5"/>
</dbReference>
<evidence type="ECO:0000256" key="2">
    <source>
        <dbReference type="ARBA" id="ARBA00005695"/>
    </source>
</evidence>
<dbReference type="Pfam" id="PF00496">
    <property type="entry name" value="SBP_bac_5"/>
    <property type="match status" value="1"/>
</dbReference>
<dbReference type="Gene3D" id="3.40.190.10">
    <property type="entry name" value="Periplasmic binding protein-like II"/>
    <property type="match status" value="1"/>
</dbReference>
<evidence type="ECO:0000256" key="1">
    <source>
        <dbReference type="ARBA" id="ARBA00004418"/>
    </source>
</evidence>
<dbReference type="GO" id="GO:0030288">
    <property type="term" value="C:outer membrane-bounded periplasmic space"/>
    <property type="evidence" value="ECO:0007669"/>
    <property type="project" value="UniProtKB-ARBA"/>
</dbReference>
<dbReference type="InterPro" id="IPR030678">
    <property type="entry name" value="Peptide/Ni-bd"/>
</dbReference>
<keyword evidence="3" id="KW-0732">Signal</keyword>
<protein>
    <submittedName>
        <fullName evidence="5">ABC transporter substrate-binding protein</fullName>
    </submittedName>
</protein>
<accession>A0AAW9DSS7</accession>
<dbReference type="InterPro" id="IPR000914">
    <property type="entry name" value="SBP_5_dom"/>
</dbReference>
<dbReference type="Proteomes" id="UP001279553">
    <property type="component" value="Unassembled WGS sequence"/>
</dbReference>
<dbReference type="EMBL" id="JAWXYB010000018">
    <property type="protein sequence ID" value="MDX5931220.1"/>
    <property type="molecule type" value="Genomic_DNA"/>
</dbReference>
<dbReference type="GO" id="GO:1904680">
    <property type="term" value="F:peptide transmembrane transporter activity"/>
    <property type="evidence" value="ECO:0007669"/>
    <property type="project" value="TreeGrafter"/>
</dbReference>
<keyword evidence="6" id="KW-1185">Reference proteome</keyword>
<gene>
    <name evidence="5" type="ORF">SIL87_10625</name>
</gene>